<dbReference type="HAMAP" id="MF_00766">
    <property type="entry name" value="PGT_MtgA"/>
    <property type="match status" value="1"/>
</dbReference>
<evidence type="ECO:0000256" key="5">
    <source>
        <dbReference type="ARBA" id="ARBA00022692"/>
    </source>
</evidence>
<evidence type="ECO:0000256" key="3">
    <source>
        <dbReference type="ARBA" id="ARBA00022676"/>
    </source>
</evidence>
<feature type="domain" description="Glycosyl transferase family 51" evidence="12">
    <location>
        <begin position="61"/>
        <end position="228"/>
    </location>
</feature>
<dbReference type="Proteomes" id="UP000479335">
    <property type="component" value="Unassembled WGS sequence"/>
</dbReference>
<dbReference type="EMBL" id="WWCN01000006">
    <property type="protein sequence ID" value="MYM23377.1"/>
    <property type="molecule type" value="Genomic_DNA"/>
</dbReference>
<comment type="catalytic activity">
    <reaction evidence="11">
        <text>[GlcNAc-(1-&gt;4)-Mur2Ac(oyl-L-Ala-gamma-D-Glu-L-Lys-D-Ala-D-Ala)](n)-di-trans,octa-cis-undecaprenyl diphosphate + beta-D-GlcNAc-(1-&gt;4)-Mur2Ac(oyl-L-Ala-gamma-D-Glu-L-Lys-D-Ala-D-Ala)-di-trans,octa-cis-undecaprenyl diphosphate = [GlcNAc-(1-&gt;4)-Mur2Ac(oyl-L-Ala-gamma-D-Glu-L-Lys-D-Ala-D-Ala)](n+1)-di-trans,octa-cis-undecaprenyl diphosphate + di-trans,octa-cis-undecaprenyl diphosphate + H(+)</text>
        <dbReference type="Rhea" id="RHEA:23708"/>
        <dbReference type="Rhea" id="RHEA-COMP:9602"/>
        <dbReference type="Rhea" id="RHEA-COMP:9603"/>
        <dbReference type="ChEBI" id="CHEBI:15378"/>
        <dbReference type="ChEBI" id="CHEBI:58405"/>
        <dbReference type="ChEBI" id="CHEBI:60033"/>
        <dbReference type="ChEBI" id="CHEBI:78435"/>
        <dbReference type="EC" id="2.4.99.28"/>
    </reaction>
</comment>
<keyword evidence="10 11" id="KW-0961">Cell wall biogenesis/degradation</keyword>
<dbReference type="GO" id="GO:0009274">
    <property type="term" value="C:peptidoglycan-based cell wall"/>
    <property type="evidence" value="ECO:0007669"/>
    <property type="project" value="InterPro"/>
</dbReference>
<dbReference type="InterPro" id="IPR023346">
    <property type="entry name" value="Lysozyme-like_dom_sf"/>
</dbReference>
<evidence type="ECO:0000256" key="4">
    <source>
        <dbReference type="ARBA" id="ARBA00022679"/>
    </source>
</evidence>
<comment type="subcellular location">
    <subcellularLocation>
        <location evidence="11">Cell inner membrane</location>
        <topology evidence="11">Single-pass membrane protein</topology>
    </subcellularLocation>
</comment>
<evidence type="ECO:0000256" key="8">
    <source>
        <dbReference type="ARBA" id="ARBA00022989"/>
    </source>
</evidence>
<evidence type="ECO:0000256" key="2">
    <source>
        <dbReference type="ARBA" id="ARBA00022519"/>
    </source>
</evidence>
<dbReference type="RefSeq" id="WP_161006855.1">
    <property type="nucleotide sequence ID" value="NZ_WWCN01000006.1"/>
</dbReference>
<dbReference type="Gene3D" id="1.10.3810.10">
    <property type="entry name" value="Biosynthetic peptidoglycan transglycosylase-like"/>
    <property type="match status" value="1"/>
</dbReference>
<gene>
    <name evidence="11 13" type="primary">mtgA</name>
    <name evidence="13" type="ORF">GTP46_12045</name>
</gene>
<dbReference type="GO" id="GO:0009252">
    <property type="term" value="P:peptidoglycan biosynthetic process"/>
    <property type="evidence" value="ECO:0007669"/>
    <property type="project" value="UniProtKB-UniRule"/>
</dbReference>
<evidence type="ECO:0000313" key="14">
    <source>
        <dbReference type="Proteomes" id="UP000479335"/>
    </source>
</evidence>
<dbReference type="GO" id="GO:0008955">
    <property type="term" value="F:peptidoglycan glycosyltransferase activity"/>
    <property type="evidence" value="ECO:0007669"/>
    <property type="project" value="UniProtKB-UniRule"/>
</dbReference>
<comment type="similarity">
    <text evidence="11">Belongs to the glycosyltransferase 51 family.</text>
</comment>
<proteinExistence type="inferred from homology"/>
<feature type="transmembrane region" description="Helical" evidence="11">
    <location>
        <begin position="12"/>
        <end position="37"/>
    </location>
</feature>
<dbReference type="UniPathway" id="UPA00219"/>
<organism evidence="13 14">
    <name type="scientific">Duganella flavida</name>
    <dbReference type="NCBI Taxonomy" id="2692175"/>
    <lineage>
        <taxon>Bacteria</taxon>
        <taxon>Pseudomonadati</taxon>
        <taxon>Pseudomonadota</taxon>
        <taxon>Betaproteobacteria</taxon>
        <taxon>Burkholderiales</taxon>
        <taxon>Oxalobacteraceae</taxon>
        <taxon>Telluria group</taxon>
        <taxon>Duganella</taxon>
    </lineage>
</organism>
<dbReference type="AlphaFoldDB" id="A0A6L8K9S7"/>
<keyword evidence="7 11" id="KW-0573">Peptidoglycan synthesis</keyword>
<dbReference type="GO" id="GO:0016763">
    <property type="term" value="F:pentosyltransferase activity"/>
    <property type="evidence" value="ECO:0007669"/>
    <property type="project" value="InterPro"/>
</dbReference>
<dbReference type="GO" id="GO:0005886">
    <property type="term" value="C:plasma membrane"/>
    <property type="evidence" value="ECO:0007669"/>
    <property type="project" value="UniProtKB-SubCell"/>
</dbReference>
<dbReference type="InterPro" id="IPR036950">
    <property type="entry name" value="PBP_transglycosylase"/>
</dbReference>
<dbReference type="PANTHER" id="PTHR30400">
    <property type="entry name" value="MONOFUNCTIONAL BIOSYNTHETIC PEPTIDOGLYCAN TRANSGLYCOSYLASE"/>
    <property type="match status" value="1"/>
</dbReference>
<keyword evidence="9 11" id="KW-0472">Membrane</keyword>
<dbReference type="GO" id="GO:0008360">
    <property type="term" value="P:regulation of cell shape"/>
    <property type="evidence" value="ECO:0007669"/>
    <property type="project" value="UniProtKB-KW"/>
</dbReference>
<keyword evidence="4 11" id="KW-0808">Transferase</keyword>
<evidence type="ECO:0000256" key="9">
    <source>
        <dbReference type="ARBA" id="ARBA00023136"/>
    </source>
</evidence>
<keyword evidence="8 11" id="KW-1133">Transmembrane helix</keyword>
<keyword evidence="6 11" id="KW-0133">Cell shape</keyword>
<dbReference type="InterPro" id="IPR011812">
    <property type="entry name" value="Pep_trsgly"/>
</dbReference>
<dbReference type="Pfam" id="PF00912">
    <property type="entry name" value="Transgly"/>
    <property type="match status" value="1"/>
</dbReference>
<dbReference type="EC" id="2.4.99.28" evidence="11"/>
<evidence type="ECO:0000256" key="10">
    <source>
        <dbReference type="ARBA" id="ARBA00023316"/>
    </source>
</evidence>
<evidence type="ECO:0000256" key="1">
    <source>
        <dbReference type="ARBA" id="ARBA00022475"/>
    </source>
</evidence>
<dbReference type="InterPro" id="IPR001264">
    <property type="entry name" value="Glyco_trans_51"/>
</dbReference>
<comment type="caution">
    <text evidence="13">The sequence shown here is derived from an EMBL/GenBank/DDBJ whole genome shotgun (WGS) entry which is preliminary data.</text>
</comment>
<comment type="pathway">
    <text evidence="11">Cell wall biogenesis; peptidoglycan biosynthesis.</text>
</comment>
<evidence type="ECO:0000256" key="11">
    <source>
        <dbReference type="HAMAP-Rule" id="MF_00766"/>
    </source>
</evidence>
<evidence type="ECO:0000256" key="6">
    <source>
        <dbReference type="ARBA" id="ARBA00022960"/>
    </source>
</evidence>
<keyword evidence="2 11" id="KW-0997">Cell inner membrane</keyword>
<dbReference type="NCBIfam" id="TIGR02070">
    <property type="entry name" value="mono_pep_trsgly"/>
    <property type="match status" value="1"/>
</dbReference>
<name>A0A6L8K9S7_9BURK</name>
<keyword evidence="1 11" id="KW-1003">Cell membrane</keyword>
<dbReference type="GO" id="GO:0071555">
    <property type="term" value="P:cell wall organization"/>
    <property type="evidence" value="ECO:0007669"/>
    <property type="project" value="UniProtKB-KW"/>
</dbReference>
<comment type="function">
    <text evidence="11">Peptidoglycan polymerase that catalyzes glycan chain elongation from lipid-linked precursors.</text>
</comment>
<keyword evidence="5 11" id="KW-0812">Transmembrane</keyword>
<evidence type="ECO:0000259" key="12">
    <source>
        <dbReference type="Pfam" id="PF00912"/>
    </source>
</evidence>
<sequence length="234" mass="27036">MSKSAGKWRWVKWIFIIPVLLFLVVQLYFFLQIWWWVDHNPSMTSFMREQQSALQEKNPKANIQQQWVPYNRISNNLKRAIIASEDANFSDHDGVDWEAMQKAYEKNTKKHKVVSGGSTITQQLAKNLFLSGSRSYVRKGEELIITFMLESLMDKERIFEIYLNVVEFGTGTFGAEAASRHYYGVSAANLSAMQAAKLAVMLPNPRYFDKHRDSNYLARRTGVILRRMGSADLP</sequence>
<evidence type="ECO:0000256" key="7">
    <source>
        <dbReference type="ARBA" id="ARBA00022984"/>
    </source>
</evidence>
<evidence type="ECO:0000313" key="13">
    <source>
        <dbReference type="EMBL" id="MYM23377.1"/>
    </source>
</evidence>
<accession>A0A6L8K9S7</accession>
<dbReference type="SUPFAM" id="SSF53955">
    <property type="entry name" value="Lysozyme-like"/>
    <property type="match status" value="1"/>
</dbReference>
<reference evidence="13 14" key="1">
    <citation type="submission" date="2019-12" db="EMBL/GenBank/DDBJ databases">
        <title>Novel species isolated from a subtropical stream in China.</title>
        <authorList>
            <person name="Lu H."/>
        </authorList>
    </citation>
    <scope>NUCLEOTIDE SEQUENCE [LARGE SCALE GENOMIC DNA]</scope>
    <source>
        <strain evidence="13 14">FT135W</strain>
    </source>
</reference>
<keyword evidence="14" id="KW-1185">Reference proteome</keyword>
<dbReference type="PANTHER" id="PTHR30400:SF0">
    <property type="entry name" value="BIOSYNTHETIC PEPTIDOGLYCAN TRANSGLYCOSYLASE"/>
    <property type="match status" value="1"/>
</dbReference>
<keyword evidence="3 11" id="KW-0328">Glycosyltransferase</keyword>
<protein>
    <recommendedName>
        <fullName evidence="11">Biosynthetic peptidoglycan transglycosylase</fullName>
        <ecNumber evidence="11">2.4.99.28</ecNumber>
    </recommendedName>
    <alternativeName>
        <fullName evidence="11">Glycan polymerase</fullName>
    </alternativeName>
    <alternativeName>
        <fullName evidence="11">Peptidoglycan glycosyltransferase MtgA</fullName>
        <shortName evidence="11">PGT</shortName>
    </alternativeName>
</protein>